<gene>
    <name evidence="8" type="ORF">EGW08_004407</name>
</gene>
<dbReference type="STRING" id="188477.A0A3S1CAY9"/>
<dbReference type="Gene3D" id="3.30.780.10">
    <property type="entry name" value="SUI1-like domain"/>
    <property type="match status" value="1"/>
</dbReference>
<evidence type="ECO:0000313" key="8">
    <source>
        <dbReference type="EMBL" id="RUS87808.1"/>
    </source>
</evidence>
<comment type="caution">
    <text evidence="8">The sequence shown here is derived from an EMBL/GenBank/DDBJ whole genome shotgun (WGS) entry which is preliminary data.</text>
</comment>
<evidence type="ECO:0000256" key="2">
    <source>
        <dbReference type="ARBA" id="ARBA00005677"/>
    </source>
</evidence>
<dbReference type="AlphaFoldDB" id="A0A3S1CAY9"/>
<reference evidence="8 9" key="1">
    <citation type="submission" date="2019-01" db="EMBL/GenBank/DDBJ databases">
        <title>A draft genome assembly of the solar-powered sea slug Elysia chlorotica.</title>
        <authorList>
            <person name="Cai H."/>
            <person name="Li Q."/>
            <person name="Fang X."/>
            <person name="Li J."/>
            <person name="Curtis N.E."/>
            <person name="Altenburger A."/>
            <person name="Shibata T."/>
            <person name="Feng M."/>
            <person name="Maeda T."/>
            <person name="Schwartz J.A."/>
            <person name="Shigenobu S."/>
            <person name="Lundholm N."/>
            <person name="Nishiyama T."/>
            <person name="Yang H."/>
            <person name="Hasebe M."/>
            <person name="Li S."/>
            <person name="Pierce S.K."/>
            <person name="Wang J."/>
        </authorList>
    </citation>
    <scope>NUCLEOTIDE SEQUENCE [LARGE SCALE GENOMIC DNA]</scope>
    <source>
        <strain evidence="8">EC2010</strain>
        <tissue evidence="8">Whole organism of an adult</tissue>
    </source>
</reference>
<comment type="similarity">
    <text evidence="2">Belongs to the mitochondrion-specific ribosomal protein mL49 family.</text>
</comment>
<name>A0A3S1CAY9_ELYCH</name>
<dbReference type="OrthoDB" id="19439at2759"/>
<keyword evidence="9" id="KW-1185">Reference proteome</keyword>
<dbReference type="GO" id="GO:0006412">
    <property type="term" value="P:translation"/>
    <property type="evidence" value="ECO:0007669"/>
    <property type="project" value="InterPro"/>
</dbReference>
<evidence type="ECO:0000256" key="7">
    <source>
        <dbReference type="ARBA" id="ARBA00035545"/>
    </source>
</evidence>
<evidence type="ECO:0000256" key="6">
    <source>
        <dbReference type="ARBA" id="ARBA00035191"/>
    </source>
</evidence>
<dbReference type="Proteomes" id="UP000271974">
    <property type="component" value="Unassembled WGS sequence"/>
</dbReference>
<dbReference type="Pfam" id="PF05046">
    <property type="entry name" value="Img2"/>
    <property type="match status" value="1"/>
</dbReference>
<dbReference type="PANTHER" id="PTHR13477">
    <property type="entry name" value="MITOCHONDRIAL 39S RIBOSOMAL PROTEIN L49"/>
    <property type="match status" value="1"/>
</dbReference>
<dbReference type="GO" id="GO:0003735">
    <property type="term" value="F:structural constituent of ribosome"/>
    <property type="evidence" value="ECO:0007669"/>
    <property type="project" value="InterPro"/>
</dbReference>
<dbReference type="GO" id="GO:0005762">
    <property type="term" value="C:mitochondrial large ribosomal subunit"/>
    <property type="evidence" value="ECO:0007669"/>
    <property type="project" value="TreeGrafter"/>
</dbReference>
<evidence type="ECO:0000256" key="1">
    <source>
        <dbReference type="ARBA" id="ARBA00004173"/>
    </source>
</evidence>
<dbReference type="InterPro" id="IPR007740">
    <property type="entry name" value="Ribosomal_mL49"/>
</dbReference>
<evidence type="ECO:0000256" key="3">
    <source>
        <dbReference type="ARBA" id="ARBA00022980"/>
    </source>
</evidence>
<proteinExistence type="inferred from homology"/>
<evidence type="ECO:0000256" key="5">
    <source>
        <dbReference type="ARBA" id="ARBA00023274"/>
    </source>
</evidence>
<comment type="subcellular location">
    <subcellularLocation>
        <location evidence="1">Mitochondrion</location>
    </subcellularLocation>
</comment>
<dbReference type="FunFam" id="3.30.780.10:FF:000009">
    <property type="entry name" value="39S ribosomal protein L49, mitochondrial"/>
    <property type="match status" value="1"/>
</dbReference>
<organism evidence="8 9">
    <name type="scientific">Elysia chlorotica</name>
    <name type="common">Eastern emerald elysia</name>
    <name type="synonym">Sea slug</name>
    <dbReference type="NCBI Taxonomy" id="188477"/>
    <lineage>
        <taxon>Eukaryota</taxon>
        <taxon>Metazoa</taxon>
        <taxon>Spiralia</taxon>
        <taxon>Lophotrochozoa</taxon>
        <taxon>Mollusca</taxon>
        <taxon>Gastropoda</taxon>
        <taxon>Heterobranchia</taxon>
        <taxon>Euthyneura</taxon>
        <taxon>Panpulmonata</taxon>
        <taxon>Sacoglossa</taxon>
        <taxon>Placobranchoidea</taxon>
        <taxon>Plakobranchidae</taxon>
        <taxon>Elysia</taxon>
    </lineage>
</organism>
<keyword evidence="5" id="KW-0687">Ribonucleoprotein</keyword>
<keyword evidence="4" id="KW-0496">Mitochondrion</keyword>
<protein>
    <recommendedName>
        <fullName evidence="6">Large ribosomal subunit protein mL49</fullName>
    </recommendedName>
    <alternativeName>
        <fullName evidence="7">39S ribosomal protein L49, mitochondrial</fullName>
    </alternativeName>
</protein>
<dbReference type="EMBL" id="RQTK01000100">
    <property type="protein sequence ID" value="RUS87808.1"/>
    <property type="molecule type" value="Genomic_DNA"/>
</dbReference>
<evidence type="ECO:0000256" key="4">
    <source>
        <dbReference type="ARBA" id="ARBA00023128"/>
    </source>
</evidence>
<evidence type="ECO:0000313" key="9">
    <source>
        <dbReference type="Proteomes" id="UP000271974"/>
    </source>
</evidence>
<sequence>MAALSGTTFLRIYHRVLPVFINATRSKPVIATSKYKKCILHHKLANDKVSVCGLLSVRQHSTSFSASQDELDQNDLIKDFEVSHEEFKYVEQILPSPTVPELEEQTQYPTPSGWFPPDEATQAQQKYLIRRTKNHMLPVYSHTQNTWFGTSHFVSIKKIEGDIWALEADLREHVLKTTGQKSVNTHVHEVGRFIRVRGQHRDLIAKFLLEKGM</sequence>
<dbReference type="PANTHER" id="PTHR13477:SF0">
    <property type="entry name" value="LARGE RIBOSOMAL SUBUNIT PROTEIN ML49"/>
    <property type="match status" value="1"/>
</dbReference>
<keyword evidence="3" id="KW-0689">Ribosomal protein</keyword>
<accession>A0A3S1CAY9</accession>